<evidence type="ECO:0000256" key="1">
    <source>
        <dbReference type="SAM" id="Phobius"/>
    </source>
</evidence>
<sequence length="222" mass="24455">MRERHTIRTPQTAGLAGCDRRVSSPVAELVDGPVVVALECLASLDACRCRYAPVHGELACSLVLCSREILWHRDARLNQFYSQCSAVVSLILVGIILYVSIQLECLRCIGSVVLYIHNERLACEWLDSLCYGLLEHDVVTTSELHAVVRSCLLSVVCHGNGSLTPSSTLHLGRSRDAYSEVVVVGIVYVYVVDTHYAVCVSLAYEGEDNVVCLCQLCRNLEQ</sequence>
<accession>R7GTQ4</accession>
<feature type="transmembrane region" description="Helical" evidence="1">
    <location>
        <begin position="80"/>
        <end position="101"/>
    </location>
</feature>
<keyword evidence="1" id="KW-0812">Transmembrane</keyword>
<name>R7GTQ4_9BACT</name>
<keyword evidence="1" id="KW-0472">Membrane</keyword>
<proteinExistence type="predicted"/>
<organism evidence="2">
    <name type="scientific">Leyella stercorea CAG:629</name>
    <dbReference type="NCBI Taxonomy" id="1263103"/>
    <lineage>
        <taxon>Bacteria</taxon>
        <taxon>Pseudomonadati</taxon>
        <taxon>Bacteroidota</taxon>
        <taxon>Bacteroidia</taxon>
        <taxon>Bacteroidales</taxon>
        <taxon>Prevotellaceae</taxon>
        <taxon>Leyella</taxon>
    </lineage>
</organism>
<comment type="caution">
    <text evidence="2">The sequence shown here is derived from an EMBL/GenBank/DDBJ whole genome shotgun (WGS) entry which is preliminary data.</text>
</comment>
<dbReference type="EMBL" id="CBIT010000051">
    <property type="protein sequence ID" value="CDE30505.1"/>
    <property type="molecule type" value="Genomic_DNA"/>
</dbReference>
<reference evidence="2" key="1">
    <citation type="submission" date="2012-11" db="EMBL/GenBank/DDBJ databases">
        <title>Dependencies among metagenomic species, viruses, plasmids and units of genetic variation.</title>
        <authorList>
            <person name="Nielsen H.B."/>
            <person name="Almeida M."/>
            <person name="Juncker A.S."/>
            <person name="Rasmussen S."/>
            <person name="Li J."/>
            <person name="Sunagawa S."/>
            <person name="Plichta D."/>
            <person name="Gautier L."/>
            <person name="Le Chatelier E."/>
            <person name="Peletier E."/>
            <person name="Bonde I."/>
            <person name="Nielsen T."/>
            <person name="Manichanh C."/>
            <person name="Arumugam M."/>
            <person name="Batto J."/>
            <person name="Santos M.B.Q.D."/>
            <person name="Blom N."/>
            <person name="Borruel N."/>
            <person name="Burgdorf K.S."/>
            <person name="Boumezbeur F."/>
            <person name="Casellas F."/>
            <person name="Dore J."/>
            <person name="Guarner F."/>
            <person name="Hansen T."/>
            <person name="Hildebrand F."/>
            <person name="Kaas R.S."/>
            <person name="Kennedy S."/>
            <person name="Kristiansen K."/>
            <person name="Kultima J.R."/>
            <person name="Leonard P."/>
            <person name="Levenez F."/>
            <person name="Lund O."/>
            <person name="Moumen B."/>
            <person name="Le Paslier D."/>
            <person name="Pons N."/>
            <person name="Pedersen O."/>
            <person name="Prifti E."/>
            <person name="Qin J."/>
            <person name="Raes J."/>
            <person name="Tap J."/>
            <person name="Tims S."/>
            <person name="Ussery D.W."/>
            <person name="Yamada T."/>
            <person name="MetaHit consortium"/>
            <person name="Renault P."/>
            <person name="Sicheritz-Ponten T."/>
            <person name="Bork P."/>
            <person name="Wang J."/>
            <person name="Brunak S."/>
            <person name="Ehrlich S.D."/>
        </authorList>
    </citation>
    <scope>NUCLEOTIDE SEQUENCE [LARGE SCALE GENOMIC DNA]</scope>
</reference>
<protein>
    <submittedName>
        <fullName evidence="2">Uncharacterized protein</fullName>
    </submittedName>
</protein>
<dbReference type="Proteomes" id="UP000018072">
    <property type="component" value="Unassembled WGS sequence"/>
</dbReference>
<gene>
    <name evidence="2" type="ORF">BN741_00713</name>
</gene>
<evidence type="ECO:0000313" key="2">
    <source>
        <dbReference type="EMBL" id="CDE30505.1"/>
    </source>
</evidence>
<dbReference type="AlphaFoldDB" id="R7GTQ4"/>
<keyword evidence="1" id="KW-1133">Transmembrane helix</keyword>